<dbReference type="AlphaFoldDB" id="I7M9B4"/>
<evidence type="ECO:0000313" key="3">
    <source>
        <dbReference type="Proteomes" id="UP000009168"/>
    </source>
</evidence>
<dbReference type="GeneID" id="7823730"/>
<proteinExistence type="predicted"/>
<evidence type="ECO:0000256" key="1">
    <source>
        <dbReference type="SAM" id="MobiDB-lite"/>
    </source>
</evidence>
<sequence>MYISQTESNQVVFEDCPSSPLGRKATSALNQDSYSTPKSKYKSVEKHAHELINTPKPSSKKKSILSHLENTLELPSFDDDIPHNHLSINLHKQLSTIQENFEDDKENNQNFYNQYNYHFRAPEKNIKKQIFQSEFVNQLEDQFKVQMNNVFSSLNTSDLGIHNINNHSNLMQNMCQQNKLVDFFYMFNEKNERIQSLFDTSAQFEIINSGFNTSVAENIIQLNQNFSRFQIDSNSIEFEQQQDDIIINLRGTGFGYSNNCFNLLASAKINYNNNLISHIRIQFI</sequence>
<feature type="compositionally biased region" description="Polar residues" evidence="1">
    <location>
        <begin position="27"/>
        <end position="38"/>
    </location>
</feature>
<dbReference type="KEGG" id="tet:TTHERM_00148770"/>
<organism evidence="2 3">
    <name type="scientific">Tetrahymena thermophila (strain SB210)</name>
    <dbReference type="NCBI Taxonomy" id="312017"/>
    <lineage>
        <taxon>Eukaryota</taxon>
        <taxon>Sar</taxon>
        <taxon>Alveolata</taxon>
        <taxon>Ciliophora</taxon>
        <taxon>Intramacronucleata</taxon>
        <taxon>Oligohymenophorea</taxon>
        <taxon>Hymenostomatida</taxon>
        <taxon>Tetrahymenina</taxon>
        <taxon>Tetrahymenidae</taxon>
        <taxon>Tetrahymena</taxon>
    </lineage>
</organism>
<dbReference type="HOGENOM" id="CLU_981707_0_0_1"/>
<accession>I7M9B4</accession>
<feature type="region of interest" description="Disordered" evidence="1">
    <location>
        <begin position="14"/>
        <end position="38"/>
    </location>
</feature>
<name>I7M9B4_TETTS</name>
<reference evidence="3" key="1">
    <citation type="journal article" date="2006" name="PLoS Biol.">
        <title>Macronuclear genome sequence of the ciliate Tetrahymena thermophila, a model eukaryote.</title>
        <authorList>
            <person name="Eisen J.A."/>
            <person name="Coyne R.S."/>
            <person name="Wu M."/>
            <person name="Wu D."/>
            <person name="Thiagarajan M."/>
            <person name="Wortman J.R."/>
            <person name="Badger J.H."/>
            <person name="Ren Q."/>
            <person name="Amedeo P."/>
            <person name="Jones K.M."/>
            <person name="Tallon L.J."/>
            <person name="Delcher A.L."/>
            <person name="Salzberg S.L."/>
            <person name="Silva J.C."/>
            <person name="Haas B.J."/>
            <person name="Majoros W.H."/>
            <person name="Farzad M."/>
            <person name="Carlton J.M."/>
            <person name="Smith R.K. Jr."/>
            <person name="Garg J."/>
            <person name="Pearlman R.E."/>
            <person name="Karrer K.M."/>
            <person name="Sun L."/>
            <person name="Manning G."/>
            <person name="Elde N.C."/>
            <person name="Turkewitz A.P."/>
            <person name="Asai D.J."/>
            <person name="Wilkes D.E."/>
            <person name="Wang Y."/>
            <person name="Cai H."/>
            <person name="Collins K."/>
            <person name="Stewart B.A."/>
            <person name="Lee S.R."/>
            <person name="Wilamowska K."/>
            <person name="Weinberg Z."/>
            <person name="Ruzzo W.L."/>
            <person name="Wloga D."/>
            <person name="Gaertig J."/>
            <person name="Frankel J."/>
            <person name="Tsao C.-C."/>
            <person name="Gorovsky M.A."/>
            <person name="Keeling P.J."/>
            <person name="Waller R.F."/>
            <person name="Patron N.J."/>
            <person name="Cherry J.M."/>
            <person name="Stover N.A."/>
            <person name="Krieger C.J."/>
            <person name="del Toro C."/>
            <person name="Ryder H.F."/>
            <person name="Williamson S.C."/>
            <person name="Barbeau R.A."/>
            <person name="Hamilton E.P."/>
            <person name="Orias E."/>
        </authorList>
    </citation>
    <scope>NUCLEOTIDE SEQUENCE [LARGE SCALE GENOMIC DNA]</scope>
    <source>
        <strain evidence="3">SB210</strain>
    </source>
</reference>
<dbReference type="RefSeq" id="XP_001021512.1">
    <property type="nucleotide sequence ID" value="XM_001021512.3"/>
</dbReference>
<protein>
    <submittedName>
        <fullName evidence="2">Uncharacterized protein</fullName>
    </submittedName>
</protein>
<dbReference type="Proteomes" id="UP000009168">
    <property type="component" value="Unassembled WGS sequence"/>
</dbReference>
<gene>
    <name evidence="2" type="ORF">TTHERM_00148770</name>
</gene>
<evidence type="ECO:0000313" key="2">
    <source>
        <dbReference type="EMBL" id="EAS01267.1"/>
    </source>
</evidence>
<dbReference type="InParanoid" id="I7M9B4"/>
<keyword evidence="3" id="KW-1185">Reference proteome</keyword>
<dbReference type="EMBL" id="GG662603">
    <property type="protein sequence ID" value="EAS01267.1"/>
    <property type="molecule type" value="Genomic_DNA"/>
</dbReference>